<comment type="caution">
    <text evidence="1">The sequence shown here is derived from an EMBL/GenBank/DDBJ whole genome shotgun (WGS) entry which is preliminary data.</text>
</comment>
<protein>
    <submittedName>
        <fullName evidence="1">Uncharacterized protein</fullName>
    </submittedName>
</protein>
<keyword evidence="2" id="KW-1185">Reference proteome</keyword>
<dbReference type="Proteomes" id="UP000659904">
    <property type="component" value="Unassembled WGS sequence"/>
</dbReference>
<dbReference type="AlphaFoldDB" id="A0A8J3P3U4"/>
<name>A0A8J3P3U4_9ACTN</name>
<organism evidence="1 2">
    <name type="scientific">Catellatospora citrea</name>
    <dbReference type="NCBI Taxonomy" id="53366"/>
    <lineage>
        <taxon>Bacteria</taxon>
        <taxon>Bacillati</taxon>
        <taxon>Actinomycetota</taxon>
        <taxon>Actinomycetes</taxon>
        <taxon>Micromonosporales</taxon>
        <taxon>Micromonosporaceae</taxon>
        <taxon>Catellatospora</taxon>
    </lineage>
</organism>
<proteinExistence type="predicted"/>
<gene>
    <name evidence="1" type="ORF">Cci01nite_80940</name>
</gene>
<evidence type="ECO:0000313" key="1">
    <source>
        <dbReference type="EMBL" id="GIG03001.1"/>
    </source>
</evidence>
<sequence length="167" mass="17936">MYHFDDVSVMTATSDLIVSARVRGVQPGRWIGVKGSPDADQIREVTLEVKSVLFSKIGTPPAVITMDEGAWNPAGDGLQFESVTWTKVGHEGYYFLRASDIPNNYLLVSSQGRVSFDGQKLVSTADEANPIHAALASMSASSLESAIRRAGAEFTAGRLMPAGRFGE</sequence>
<evidence type="ECO:0000313" key="2">
    <source>
        <dbReference type="Proteomes" id="UP000659904"/>
    </source>
</evidence>
<dbReference type="EMBL" id="BONH01000066">
    <property type="protein sequence ID" value="GIG03001.1"/>
    <property type="molecule type" value="Genomic_DNA"/>
</dbReference>
<accession>A0A8J3P3U4</accession>
<reference evidence="1 2" key="1">
    <citation type="submission" date="2021-01" db="EMBL/GenBank/DDBJ databases">
        <title>Whole genome shotgun sequence of Catellatospora citrea NBRC 14495.</title>
        <authorList>
            <person name="Komaki H."/>
            <person name="Tamura T."/>
        </authorList>
    </citation>
    <scope>NUCLEOTIDE SEQUENCE [LARGE SCALE GENOMIC DNA]</scope>
    <source>
        <strain evidence="1 2">NBRC 14495</strain>
    </source>
</reference>